<feature type="signal peptide" evidence="1">
    <location>
        <begin position="1"/>
        <end position="22"/>
    </location>
</feature>
<keyword evidence="1" id="KW-0732">Signal</keyword>
<dbReference type="Proteomes" id="UP000639338">
    <property type="component" value="Unassembled WGS sequence"/>
</dbReference>
<organism evidence="2 3">
    <name type="scientific">Aphidius gifuensis</name>
    <name type="common">Parasitoid wasp</name>
    <dbReference type="NCBI Taxonomy" id="684658"/>
    <lineage>
        <taxon>Eukaryota</taxon>
        <taxon>Metazoa</taxon>
        <taxon>Ecdysozoa</taxon>
        <taxon>Arthropoda</taxon>
        <taxon>Hexapoda</taxon>
        <taxon>Insecta</taxon>
        <taxon>Pterygota</taxon>
        <taxon>Neoptera</taxon>
        <taxon>Endopterygota</taxon>
        <taxon>Hymenoptera</taxon>
        <taxon>Apocrita</taxon>
        <taxon>Ichneumonoidea</taxon>
        <taxon>Braconidae</taxon>
        <taxon>Aphidiinae</taxon>
        <taxon>Aphidius</taxon>
    </lineage>
</organism>
<accession>A0A835CND5</accession>
<protein>
    <submittedName>
        <fullName evidence="2">Uncharacterized protein</fullName>
    </submittedName>
</protein>
<dbReference type="OrthoDB" id="636685at2759"/>
<dbReference type="AlphaFoldDB" id="A0A835CND5"/>
<dbReference type="PANTHER" id="PTHR39313:SF1">
    <property type="entry name" value="IM:7138239"/>
    <property type="match status" value="1"/>
</dbReference>
<feature type="chain" id="PRO_5032520800" evidence="1">
    <location>
        <begin position="23"/>
        <end position="299"/>
    </location>
</feature>
<sequence>MIYKLLFIIFIMVIIHCKVVYSSLPQDEYYYSDEPIKKYHCCARYEKKISVGHGVSGEIITIDAGHCRKVCPKHTIDDPGDASRPAVQRCPAQSICHPRGSRLERVSTLQGVKIIETVDTCDCWSSQSKCNRVSFEQLVHSGTPYQATIDVGYCHGTCSKSLNCKPLKNTTISIKGPDGDEVYQVIKKCGCASKCHRMDRTESVLDYSQLEIKKGINTTDVKPVVRNINVGQCVGNTGSCLGNKTETCLLRDKKNPTICVASLYTKQHSCTPARFKIHEYRNRRGFKREIIQIVECACI</sequence>
<evidence type="ECO:0000313" key="2">
    <source>
        <dbReference type="EMBL" id="KAF7988023.1"/>
    </source>
</evidence>
<reference evidence="2 3" key="1">
    <citation type="submission" date="2020-08" db="EMBL/GenBank/DDBJ databases">
        <title>Aphidius gifuensis genome sequencing and assembly.</title>
        <authorList>
            <person name="Du Z."/>
        </authorList>
    </citation>
    <scope>NUCLEOTIDE SEQUENCE [LARGE SCALE GENOMIC DNA]</scope>
    <source>
        <strain evidence="2">YNYX2018</strain>
        <tissue evidence="2">Adults</tissue>
    </source>
</reference>
<evidence type="ECO:0000313" key="3">
    <source>
        <dbReference type="Proteomes" id="UP000639338"/>
    </source>
</evidence>
<keyword evidence="3" id="KW-1185">Reference proteome</keyword>
<dbReference type="EMBL" id="JACMRX010000006">
    <property type="protein sequence ID" value="KAF7988023.1"/>
    <property type="molecule type" value="Genomic_DNA"/>
</dbReference>
<evidence type="ECO:0000256" key="1">
    <source>
        <dbReference type="SAM" id="SignalP"/>
    </source>
</evidence>
<gene>
    <name evidence="2" type="ORF">HCN44_007517</name>
</gene>
<proteinExistence type="predicted"/>
<dbReference type="PANTHER" id="PTHR39313">
    <property type="entry name" value="IM:7138239"/>
    <property type="match status" value="1"/>
</dbReference>
<name>A0A835CND5_APHGI</name>
<comment type="caution">
    <text evidence="2">The sequence shown here is derived from an EMBL/GenBank/DDBJ whole genome shotgun (WGS) entry which is preliminary data.</text>
</comment>